<dbReference type="PANTHER" id="PTHR35372:SF2">
    <property type="entry name" value="SF3 HELICASE DOMAIN-CONTAINING PROTEIN"/>
    <property type="match status" value="1"/>
</dbReference>
<dbReference type="eggNOG" id="COG3378">
    <property type="taxonomic scope" value="Bacteria"/>
</dbReference>
<dbReference type="HOGENOM" id="CLU_336468_0_0_7"/>
<dbReference type="STRING" id="589865.DaAHT2_1258"/>
<dbReference type="Pfam" id="PF08706">
    <property type="entry name" value="D5_N"/>
    <property type="match status" value="1"/>
</dbReference>
<dbReference type="GO" id="GO:0016787">
    <property type="term" value="F:hydrolase activity"/>
    <property type="evidence" value="ECO:0007669"/>
    <property type="project" value="UniProtKB-KW"/>
</dbReference>
<feature type="region of interest" description="Disordered" evidence="4">
    <location>
        <begin position="44"/>
        <end position="63"/>
    </location>
</feature>
<protein>
    <submittedName>
        <fullName evidence="6">Phage/plasmid primase, P4 family</fullName>
    </submittedName>
</protein>
<dbReference type="PROSITE" id="PS51206">
    <property type="entry name" value="SF3_HELICASE_1"/>
    <property type="match status" value="1"/>
</dbReference>
<dbReference type="InterPro" id="IPR014818">
    <property type="entry name" value="Phage/plasmid_primase_P4_C"/>
</dbReference>
<evidence type="ECO:0000259" key="5">
    <source>
        <dbReference type="PROSITE" id="PS51206"/>
    </source>
</evidence>
<keyword evidence="1" id="KW-0547">Nucleotide-binding</keyword>
<dbReference type="CDD" id="cd01029">
    <property type="entry name" value="TOPRIM_primases"/>
    <property type="match status" value="1"/>
</dbReference>
<dbReference type="NCBIfam" id="TIGR01613">
    <property type="entry name" value="primase_Cterm"/>
    <property type="match status" value="1"/>
</dbReference>
<feature type="compositionally biased region" description="Basic and acidic residues" evidence="4">
    <location>
        <begin position="52"/>
        <end position="63"/>
    </location>
</feature>
<dbReference type="Proteomes" id="UP000001508">
    <property type="component" value="Chromosome"/>
</dbReference>
<feature type="domain" description="SF3 helicase" evidence="5">
    <location>
        <begin position="475"/>
        <end position="633"/>
    </location>
</feature>
<dbReference type="InParanoid" id="D6Z329"/>
<reference evidence="7" key="1">
    <citation type="submission" date="2010-02" db="EMBL/GenBank/DDBJ databases">
        <title>Complete sequence of Desulfurivibrio alkaliphilus AHT2.</title>
        <authorList>
            <consortium name="US DOE Joint Genome Institute"/>
            <person name="Pitluck S."/>
            <person name="Chertkov O."/>
            <person name="Detter J.C."/>
            <person name="Han C."/>
            <person name="Tapia R."/>
            <person name="Larimer F."/>
            <person name="Land M."/>
            <person name="Hauser L."/>
            <person name="Kyrpides N."/>
            <person name="Mikhailova N."/>
            <person name="Sorokin D.Y."/>
            <person name="Muyzer G."/>
            <person name="Woyke T."/>
        </authorList>
    </citation>
    <scope>NUCLEOTIDE SEQUENCE [LARGE SCALE GENOMIC DNA]</scope>
    <source>
        <strain evidence="7">DSM 19089 / UNIQEM U267 / AHT2</strain>
    </source>
</reference>
<dbReference type="Pfam" id="PF19263">
    <property type="entry name" value="DUF5906"/>
    <property type="match status" value="1"/>
</dbReference>
<dbReference type="InterPro" id="IPR034154">
    <property type="entry name" value="TOPRIM_DnaG/twinkle"/>
</dbReference>
<dbReference type="Gene3D" id="3.40.50.300">
    <property type="entry name" value="P-loop containing nucleotide triphosphate hydrolases"/>
    <property type="match status" value="1"/>
</dbReference>
<dbReference type="OrthoDB" id="9763644at2"/>
<dbReference type="eggNOG" id="COG4643">
    <property type="taxonomic scope" value="Bacteria"/>
</dbReference>
<keyword evidence="3" id="KW-0067">ATP-binding</keyword>
<dbReference type="SUPFAM" id="SSF46785">
    <property type="entry name" value="Winged helix' DNA-binding domain"/>
    <property type="match status" value="1"/>
</dbReference>
<dbReference type="InterPro" id="IPR051620">
    <property type="entry name" value="ORF904-like_C"/>
</dbReference>
<evidence type="ECO:0000256" key="1">
    <source>
        <dbReference type="ARBA" id="ARBA00022741"/>
    </source>
</evidence>
<keyword evidence="2" id="KW-0378">Hydrolase</keyword>
<keyword evidence="7" id="KW-1185">Reference proteome</keyword>
<dbReference type="EMBL" id="CP001940">
    <property type="protein sequence ID" value="ADH85954.1"/>
    <property type="molecule type" value="Genomic_DNA"/>
</dbReference>
<dbReference type="SUPFAM" id="SSF52540">
    <property type="entry name" value="P-loop containing nucleoside triphosphate hydrolases"/>
    <property type="match status" value="1"/>
</dbReference>
<evidence type="ECO:0000256" key="3">
    <source>
        <dbReference type="ARBA" id="ARBA00022840"/>
    </source>
</evidence>
<name>D6Z329_DESAT</name>
<dbReference type="Pfam" id="PF13362">
    <property type="entry name" value="Toprim_3"/>
    <property type="match status" value="1"/>
</dbReference>
<accession>D6Z329</accession>
<dbReference type="InterPro" id="IPR014015">
    <property type="entry name" value="Helicase_SF3_DNA-vir"/>
</dbReference>
<dbReference type="InterPro" id="IPR006500">
    <property type="entry name" value="Helicase_put_C_phage/plasmid"/>
</dbReference>
<dbReference type="Gene3D" id="1.10.10.10">
    <property type="entry name" value="Winged helix-like DNA-binding domain superfamily/Winged helix DNA-binding domain"/>
    <property type="match status" value="1"/>
</dbReference>
<dbReference type="KEGG" id="dak:DaAHT2_1258"/>
<dbReference type="InterPro" id="IPR036388">
    <property type="entry name" value="WH-like_DNA-bd_sf"/>
</dbReference>
<dbReference type="InterPro" id="IPR045455">
    <property type="entry name" value="NrS-1_pol-like_helicase"/>
</dbReference>
<evidence type="ECO:0000313" key="7">
    <source>
        <dbReference type="Proteomes" id="UP000001508"/>
    </source>
</evidence>
<evidence type="ECO:0000256" key="2">
    <source>
        <dbReference type="ARBA" id="ARBA00022801"/>
    </source>
</evidence>
<dbReference type="InterPro" id="IPR027417">
    <property type="entry name" value="P-loop_NTPase"/>
</dbReference>
<sequence>MTTPNHQSGNRGQIVTGHHYTATKATKNQDAITRFRAAMLADGLNPPAEIPTDGREVRFPGEGKGRDNTAGYCKFNGTTGKYGDFIRDLHRVWPDKKEVSEDDTRHQEAADRARSIWNEADRARQDHPYLWKKEVGHKDLRATRDGELIIPLIDNAGEIQTLQFIDANGNKKFLSGGRKKGCFHLIGKLSDDPSTVIVCEGYATGMSIRMETGAGVACAMDAGNLLSVAKAIKEICPESEIILAADDDHQTDGNPGLASAAEAARAVNGLLAVPDFGDDRPDGATDFNDLARAKGHYAVLRCIQAATPPPTGPAVLTYSDPLEAAKVFSESAPPLRFWQDQFFIYDGSAYHDESANDIKAALYDFLADAKVVVDGKLQKYKANRNRVGEVLDALKAAVNLADRITAPSFIGNSGRDASEYIAAGNGILHLPTRELLPPDPAFFTRNALPFNYNHDAPPPAAWLQFLNSLWPDDPEAIKTLQEIMGYLLTSDTTQQKIFGIVGPMRSGKGTIGRIITALLGQANVAGPTLSALSQQFGIASLIGKKAAIISDARLGSRADQAAITERLLAISGEDNISVPRKFLNDFTGKMDVRFVILTNELPRLADSSGALANRFVMLTMTQSFLGRERPGLTKDLLAELPSILNWALDGLERLTSRGYFVQPASSREAMQELADLSSPIGAFVRDRCEVGQGLAVEVGLLYEAWKQWCNDHGREHPGTSQSFGRDIRAAVPGISTKQKRAGGDIIRVYEGLTLSRSVTRV</sequence>
<dbReference type="RefSeq" id="WP_013163483.1">
    <property type="nucleotide sequence ID" value="NC_014216.1"/>
</dbReference>
<evidence type="ECO:0000313" key="6">
    <source>
        <dbReference type="EMBL" id="ADH85954.1"/>
    </source>
</evidence>
<dbReference type="PANTHER" id="PTHR35372">
    <property type="entry name" value="ATP BINDING PROTEIN-RELATED"/>
    <property type="match status" value="1"/>
</dbReference>
<evidence type="ECO:0000256" key="4">
    <source>
        <dbReference type="SAM" id="MobiDB-lite"/>
    </source>
</evidence>
<gene>
    <name evidence="6" type="ordered locus">DaAHT2_1258</name>
</gene>
<proteinExistence type="predicted"/>
<organism evidence="6 7">
    <name type="scientific">Desulfurivibrio alkaliphilus (strain DSM 19089 / UNIQEM U267 / AHT2)</name>
    <dbReference type="NCBI Taxonomy" id="589865"/>
    <lineage>
        <taxon>Bacteria</taxon>
        <taxon>Pseudomonadati</taxon>
        <taxon>Thermodesulfobacteriota</taxon>
        <taxon>Desulfobulbia</taxon>
        <taxon>Desulfobulbales</taxon>
        <taxon>Desulfobulbaceae</taxon>
        <taxon>Desulfurivibrio</taxon>
    </lineage>
</organism>
<dbReference type="InterPro" id="IPR006171">
    <property type="entry name" value="TOPRIM_dom"/>
</dbReference>
<dbReference type="GO" id="GO:0005524">
    <property type="term" value="F:ATP binding"/>
    <property type="evidence" value="ECO:0007669"/>
    <property type="project" value="UniProtKB-KW"/>
</dbReference>
<dbReference type="AlphaFoldDB" id="D6Z329"/>
<dbReference type="InterPro" id="IPR036390">
    <property type="entry name" value="WH_DNA-bd_sf"/>
</dbReference>